<dbReference type="FunFam" id="1.25.40.10:FF:000242">
    <property type="entry name" value="Pentatricopeptide repeat-containing protein"/>
    <property type="match status" value="1"/>
</dbReference>
<comment type="caution">
    <text evidence="3">The sequence shown here is derived from an EMBL/GenBank/DDBJ whole genome shotgun (WGS) entry which is preliminary data.</text>
</comment>
<gene>
    <name evidence="3" type="ORF">SSX86_013814</name>
</gene>
<dbReference type="PANTHER" id="PTHR47926:SF344">
    <property type="entry name" value="OS07G0636900 PROTEIN"/>
    <property type="match status" value="1"/>
</dbReference>
<dbReference type="Pfam" id="PF13041">
    <property type="entry name" value="PPR_2"/>
    <property type="match status" value="1"/>
</dbReference>
<sequence>MPATSRFKFRIFNRFFSFTTSHSFCSSRLNPRPKTLNHLLNHRPPLFQVLQVHAQVITQSLSSHSLLIDSLIHCYLSTNSLTSARTLFDQYPDYPPSILLWNLIIRSYSKLQNSREPINLFRQLNALEQHDPLVVPDNYTFTFLITSCTHQSSELHGMIIHGIVIKTGRLCNLYVGNSLINLYAVFDFLDDACKVFDEMPERDVFSWTSLLGGHTKHGDMARASEIFAMMPTRNMVSWTVIISGFLDHHRYTDALIYYHDMLRGSHDSLKPNEAVLVCALSACASLEALDQGKLIHAYIIKNGFTDKSNISTALIDMYSKCGVINDANRVFYNISQPDVCNYTSMISGFSDHGLGSIALRVFHQMIGENVTPNEVTLLGVLKGCSHSGLVEEGSLIFYNMDRCWNIGPKVEHYGCFVDLLGRAGYLKLALGIVIKMPLDSDIVIWRAMLSACRIYKDASLADNIVAYVEQGYLSQFNGNEVLLSNLYASLSKWERVDEMRKVMSLTENESRSGSGSGSGLGIGCSWIEVNGVVHEFRVDDQLHPQVEKLNELLKRLISNEMSQIEFYR</sequence>
<protein>
    <recommendedName>
        <fullName evidence="5">Chlororespiratory reduction 2</fullName>
    </recommendedName>
</protein>
<dbReference type="InterPro" id="IPR046960">
    <property type="entry name" value="PPR_At4g14850-like_plant"/>
</dbReference>
<dbReference type="GO" id="GO:0009451">
    <property type="term" value="P:RNA modification"/>
    <property type="evidence" value="ECO:0007669"/>
    <property type="project" value="InterPro"/>
</dbReference>
<dbReference type="InterPro" id="IPR011990">
    <property type="entry name" value="TPR-like_helical_dom_sf"/>
</dbReference>
<dbReference type="GO" id="GO:0003723">
    <property type="term" value="F:RNA binding"/>
    <property type="evidence" value="ECO:0007669"/>
    <property type="project" value="InterPro"/>
</dbReference>
<organism evidence="3 4">
    <name type="scientific">Deinandra increscens subsp. villosa</name>
    <dbReference type="NCBI Taxonomy" id="3103831"/>
    <lineage>
        <taxon>Eukaryota</taxon>
        <taxon>Viridiplantae</taxon>
        <taxon>Streptophyta</taxon>
        <taxon>Embryophyta</taxon>
        <taxon>Tracheophyta</taxon>
        <taxon>Spermatophyta</taxon>
        <taxon>Magnoliopsida</taxon>
        <taxon>eudicotyledons</taxon>
        <taxon>Gunneridae</taxon>
        <taxon>Pentapetalae</taxon>
        <taxon>asterids</taxon>
        <taxon>campanulids</taxon>
        <taxon>Asterales</taxon>
        <taxon>Asteraceae</taxon>
        <taxon>Asteroideae</taxon>
        <taxon>Heliantheae alliance</taxon>
        <taxon>Madieae</taxon>
        <taxon>Madiinae</taxon>
        <taxon>Deinandra</taxon>
    </lineage>
</organism>
<evidence type="ECO:0000313" key="3">
    <source>
        <dbReference type="EMBL" id="KAK9066491.1"/>
    </source>
</evidence>
<dbReference type="Gene3D" id="1.25.40.10">
    <property type="entry name" value="Tetratricopeptide repeat domain"/>
    <property type="match status" value="3"/>
</dbReference>
<evidence type="ECO:0000256" key="2">
    <source>
        <dbReference type="PROSITE-ProRule" id="PRU00708"/>
    </source>
</evidence>
<dbReference type="InterPro" id="IPR002885">
    <property type="entry name" value="PPR_rpt"/>
</dbReference>
<dbReference type="NCBIfam" id="TIGR00756">
    <property type="entry name" value="PPR"/>
    <property type="match status" value="1"/>
</dbReference>
<evidence type="ECO:0000256" key="1">
    <source>
        <dbReference type="ARBA" id="ARBA00022737"/>
    </source>
</evidence>
<dbReference type="PROSITE" id="PS51375">
    <property type="entry name" value="PPR"/>
    <property type="match status" value="2"/>
</dbReference>
<proteinExistence type="predicted"/>
<keyword evidence="4" id="KW-1185">Reference proteome</keyword>
<feature type="repeat" description="PPR" evidence="2">
    <location>
        <begin position="203"/>
        <end position="237"/>
    </location>
</feature>
<keyword evidence="1" id="KW-0677">Repeat</keyword>
<dbReference type="Pfam" id="PF01535">
    <property type="entry name" value="PPR"/>
    <property type="match status" value="3"/>
</dbReference>
<dbReference type="PANTHER" id="PTHR47926">
    <property type="entry name" value="PENTATRICOPEPTIDE REPEAT-CONTAINING PROTEIN"/>
    <property type="match status" value="1"/>
</dbReference>
<dbReference type="Proteomes" id="UP001408789">
    <property type="component" value="Unassembled WGS sequence"/>
</dbReference>
<feature type="repeat" description="PPR" evidence="2">
    <location>
        <begin position="338"/>
        <end position="372"/>
    </location>
</feature>
<evidence type="ECO:0008006" key="5">
    <source>
        <dbReference type="Google" id="ProtNLM"/>
    </source>
</evidence>
<dbReference type="AlphaFoldDB" id="A0AAP0D0Q9"/>
<name>A0AAP0D0Q9_9ASTR</name>
<accession>A0AAP0D0Q9</accession>
<evidence type="ECO:0000313" key="4">
    <source>
        <dbReference type="Proteomes" id="UP001408789"/>
    </source>
</evidence>
<reference evidence="3 4" key="1">
    <citation type="submission" date="2024-04" db="EMBL/GenBank/DDBJ databases">
        <title>The reference genome of an endangered Asteraceae, Deinandra increscens subsp. villosa, native to the Central Coast of California.</title>
        <authorList>
            <person name="Guilliams M."/>
            <person name="Hasenstab-Lehman K."/>
            <person name="Meyer R."/>
            <person name="Mcevoy S."/>
        </authorList>
    </citation>
    <scope>NUCLEOTIDE SEQUENCE [LARGE SCALE GENOMIC DNA]</scope>
    <source>
        <tissue evidence="3">Leaf</tissue>
    </source>
</reference>
<dbReference type="EMBL" id="JBCNJP010000015">
    <property type="protein sequence ID" value="KAK9066491.1"/>
    <property type="molecule type" value="Genomic_DNA"/>
</dbReference>